<feature type="region of interest" description="Disordered" evidence="1">
    <location>
        <begin position="1"/>
        <end position="74"/>
    </location>
</feature>
<dbReference type="Proteomes" id="UP001480595">
    <property type="component" value="Unassembled WGS sequence"/>
</dbReference>
<keyword evidence="3" id="KW-1185">Reference proteome</keyword>
<comment type="caution">
    <text evidence="2">The sequence shown here is derived from an EMBL/GenBank/DDBJ whole genome shotgun (WGS) entry which is preliminary data.</text>
</comment>
<sequence length="198" mass="22205">MTGKNDGSGPDSKRKRELIGDDTDDDDASVQDYERASRKRTCRRVIKEEPDNDQNALLSLPEHPQDKSPVKNEEDGAICEAGRESLLTPPPSPPRYYHPAFPNQPVRCRHCEQTDTVRRVPAARSNLFNEGRLQFTCSECGQDNRFGSFISWADTTGIYEDNITCLCGLPSRADLTTRCRPSGRVFFTCALGKCGFRD</sequence>
<evidence type="ECO:0000256" key="1">
    <source>
        <dbReference type="SAM" id="MobiDB-lite"/>
    </source>
</evidence>
<dbReference type="EMBL" id="JAQQWL010000011">
    <property type="protein sequence ID" value="KAK8050107.1"/>
    <property type="molecule type" value="Genomic_DNA"/>
</dbReference>
<proteinExistence type="predicted"/>
<name>A0ABR1TU98_9PEZI</name>
<feature type="compositionally biased region" description="Basic and acidic residues" evidence="1">
    <location>
        <begin position="63"/>
        <end position="74"/>
    </location>
</feature>
<feature type="compositionally biased region" description="Acidic residues" evidence="1">
    <location>
        <begin position="20"/>
        <end position="29"/>
    </location>
</feature>
<accession>A0ABR1TU98</accession>
<gene>
    <name evidence="2" type="ORF">PG994_011837</name>
</gene>
<dbReference type="GeneID" id="92096309"/>
<dbReference type="RefSeq" id="XP_066712356.1">
    <property type="nucleotide sequence ID" value="XM_066863246.1"/>
</dbReference>
<evidence type="ECO:0000313" key="2">
    <source>
        <dbReference type="EMBL" id="KAK8050107.1"/>
    </source>
</evidence>
<protein>
    <submittedName>
        <fullName evidence="2">Uncharacterized protein</fullName>
    </submittedName>
</protein>
<organism evidence="2 3">
    <name type="scientific">Apiospora phragmitis</name>
    <dbReference type="NCBI Taxonomy" id="2905665"/>
    <lineage>
        <taxon>Eukaryota</taxon>
        <taxon>Fungi</taxon>
        <taxon>Dikarya</taxon>
        <taxon>Ascomycota</taxon>
        <taxon>Pezizomycotina</taxon>
        <taxon>Sordariomycetes</taxon>
        <taxon>Xylariomycetidae</taxon>
        <taxon>Amphisphaeriales</taxon>
        <taxon>Apiosporaceae</taxon>
        <taxon>Apiospora</taxon>
    </lineage>
</organism>
<evidence type="ECO:0000313" key="3">
    <source>
        <dbReference type="Proteomes" id="UP001480595"/>
    </source>
</evidence>
<reference evidence="2 3" key="1">
    <citation type="submission" date="2023-01" db="EMBL/GenBank/DDBJ databases">
        <title>Analysis of 21 Apiospora genomes using comparative genomics revels a genus with tremendous synthesis potential of carbohydrate active enzymes and secondary metabolites.</title>
        <authorList>
            <person name="Sorensen T."/>
        </authorList>
    </citation>
    <scope>NUCLEOTIDE SEQUENCE [LARGE SCALE GENOMIC DNA]</scope>
    <source>
        <strain evidence="2 3">CBS 135458</strain>
    </source>
</reference>